<feature type="compositionally biased region" description="Polar residues" evidence="1">
    <location>
        <begin position="278"/>
        <end position="303"/>
    </location>
</feature>
<dbReference type="PhylomeDB" id="B8MCT9"/>
<sequence length="544" mass="62146">MAHGTKPYVGNLFLFGSKAYVRVDTKKSEKMALRAQIGFLVGYKAHNIWKVWTTRSNGSKVIRARDVIFDETKKYDLEHLFVKEIVREDVQRYIDNIDIPNLEDIEQNNIIDSVDEDMNLQSMVSPVVSNIENTEGTLPHDSMDISRPGQALDIQQDVPQNMEIDEPTQPDQDTIDIDHENPENEAQEATQIDNHKKSVVKKLKIDSAGGVEHEENIKEEVDKDKNIPSDKQLPQSSSPVTMERLSANHDAEKANNVNNNLPTPPQGASQHSSEKNESTGTQEPLSTSRAQEINADLSESNIVTGPRIRVPSKRALSPESSSLSRKKHKKLSQPKNWTGILRHKFKNQFIQAAKTKFKALNKKGMFEFVPRPQNKHILPLTWVFKYKFDKYGKISKFKARICPNELEKRAATLAAQNFRLMMALATIFDLEIVQYDAINAFINSLLDEEVYTLCPDGFKQSSKVIKLRRALYRLQRSPWLWQKELTTTLLSLGFVPIPDEECLFIKNGVLILFFVDDILVFYNKDKKQAIFEETEKGLTSKYEL</sequence>
<dbReference type="eggNOG" id="KOG0017">
    <property type="taxonomic scope" value="Eukaryota"/>
</dbReference>
<dbReference type="OMA" id="YNEREDY"/>
<feature type="compositionally biased region" description="Basic and acidic residues" evidence="1">
    <location>
        <begin position="211"/>
        <end position="228"/>
    </location>
</feature>
<feature type="domain" description="Retroviral polymerase SH3-like" evidence="3">
    <location>
        <begin position="17"/>
        <end position="78"/>
    </location>
</feature>
<feature type="domain" description="Reverse transcriptase Ty1/copia-type" evidence="2">
    <location>
        <begin position="365"/>
        <end position="543"/>
    </location>
</feature>
<evidence type="ECO:0000259" key="3">
    <source>
        <dbReference type="Pfam" id="PF25597"/>
    </source>
</evidence>
<protein>
    <submittedName>
        <fullName evidence="4">Uncharacterized protein</fullName>
    </submittedName>
</protein>
<gene>
    <name evidence="4" type="ORF">TSTA_126990</name>
</gene>
<dbReference type="InParanoid" id="B8MCT9"/>
<evidence type="ECO:0000313" key="4">
    <source>
        <dbReference type="EMBL" id="EED18991.1"/>
    </source>
</evidence>
<dbReference type="VEuPathDB" id="FungiDB:TSTA_126990"/>
<keyword evidence="5" id="KW-1185">Reference proteome</keyword>
<dbReference type="GeneID" id="8099126"/>
<name>B8MCT9_TALSN</name>
<dbReference type="STRING" id="441959.B8MCT9"/>
<dbReference type="HOGENOM" id="CLU_500756_0_0_1"/>
<reference evidence="5" key="1">
    <citation type="journal article" date="2015" name="Genome Announc.">
        <title>Genome sequence of the AIDS-associated pathogen Penicillium marneffei (ATCC18224) and its near taxonomic relative Talaromyces stipitatus (ATCC10500).</title>
        <authorList>
            <person name="Nierman W.C."/>
            <person name="Fedorova-Abrams N.D."/>
            <person name="Andrianopoulos A."/>
        </authorList>
    </citation>
    <scope>NUCLEOTIDE SEQUENCE [LARGE SCALE GENOMIC DNA]</scope>
    <source>
        <strain evidence="5">ATCC 10500 / CBS 375.48 / QM 6759 / NRRL 1006</strain>
    </source>
</reference>
<dbReference type="RefSeq" id="XP_002482983.1">
    <property type="nucleotide sequence ID" value="XM_002482938.1"/>
</dbReference>
<accession>B8MCT9</accession>
<dbReference type="EMBL" id="EQ962655">
    <property type="protein sequence ID" value="EED18991.1"/>
    <property type="molecule type" value="Genomic_DNA"/>
</dbReference>
<dbReference type="AlphaFoldDB" id="B8MCT9"/>
<proteinExistence type="predicted"/>
<feature type="compositionally biased region" description="Polar residues" evidence="1">
    <location>
        <begin position="255"/>
        <end position="271"/>
    </location>
</feature>
<dbReference type="Proteomes" id="UP000001745">
    <property type="component" value="Unassembled WGS sequence"/>
</dbReference>
<evidence type="ECO:0000256" key="1">
    <source>
        <dbReference type="SAM" id="MobiDB-lite"/>
    </source>
</evidence>
<dbReference type="InterPro" id="IPR013103">
    <property type="entry name" value="RVT_2"/>
</dbReference>
<dbReference type="Pfam" id="PF07727">
    <property type="entry name" value="RVT_2"/>
    <property type="match status" value="1"/>
</dbReference>
<dbReference type="Pfam" id="PF25597">
    <property type="entry name" value="SH3_retrovirus"/>
    <property type="match status" value="1"/>
</dbReference>
<dbReference type="InterPro" id="IPR057670">
    <property type="entry name" value="SH3_retrovirus"/>
</dbReference>
<evidence type="ECO:0000313" key="5">
    <source>
        <dbReference type="Proteomes" id="UP000001745"/>
    </source>
</evidence>
<evidence type="ECO:0000259" key="2">
    <source>
        <dbReference type="Pfam" id="PF07727"/>
    </source>
</evidence>
<feature type="region of interest" description="Disordered" evidence="1">
    <location>
        <begin position="210"/>
        <end position="333"/>
    </location>
</feature>
<dbReference type="OrthoDB" id="4356562at2759"/>
<organism evidence="4 5">
    <name type="scientific">Talaromyces stipitatus (strain ATCC 10500 / CBS 375.48 / QM 6759 / NRRL 1006)</name>
    <name type="common">Penicillium stipitatum</name>
    <dbReference type="NCBI Taxonomy" id="441959"/>
    <lineage>
        <taxon>Eukaryota</taxon>
        <taxon>Fungi</taxon>
        <taxon>Dikarya</taxon>
        <taxon>Ascomycota</taxon>
        <taxon>Pezizomycotina</taxon>
        <taxon>Eurotiomycetes</taxon>
        <taxon>Eurotiomycetidae</taxon>
        <taxon>Eurotiales</taxon>
        <taxon>Trichocomaceae</taxon>
        <taxon>Talaromyces</taxon>
        <taxon>Talaromyces sect. Talaromyces</taxon>
    </lineage>
</organism>